<dbReference type="Pfam" id="PF00118">
    <property type="entry name" value="Cpn60_TCP1"/>
    <property type="match status" value="1"/>
</dbReference>
<dbReference type="SUPFAM" id="SSF54849">
    <property type="entry name" value="GroEL-intermediate domain like"/>
    <property type="match status" value="1"/>
</dbReference>
<dbReference type="RefSeq" id="XP_008074189.1">
    <property type="nucleotide sequence ID" value="XM_008075998.1"/>
</dbReference>
<dbReference type="GO" id="GO:0005832">
    <property type="term" value="C:chaperonin-containing T-complex"/>
    <property type="evidence" value="ECO:0007669"/>
    <property type="project" value="EnsemblFungi"/>
</dbReference>
<comment type="function">
    <text evidence="1">Molecular chaperone; assists the folding of proteins upon ATP hydrolysis.</text>
</comment>
<comment type="similarity">
    <text evidence="2 7">Belongs to the TCP-1 chaperonin family.</text>
</comment>
<dbReference type="GO" id="GO:0140662">
    <property type="term" value="F:ATP-dependent protein folding chaperone"/>
    <property type="evidence" value="ECO:0007669"/>
    <property type="project" value="InterPro"/>
</dbReference>
<dbReference type="PROSITE" id="PS00750">
    <property type="entry name" value="TCP1_1"/>
    <property type="match status" value="1"/>
</dbReference>
<dbReference type="Gene3D" id="1.10.560.10">
    <property type="entry name" value="GroEL-like equatorial domain"/>
    <property type="match status" value="1"/>
</dbReference>
<dbReference type="STRING" id="948595.L2GUD7"/>
<dbReference type="GO" id="GO:0016887">
    <property type="term" value="F:ATP hydrolysis activity"/>
    <property type="evidence" value="ECO:0007669"/>
    <property type="project" value="InterPro"/>
</dbReference>
<dbReference type="EMBL" id="GL877420">
    <property type="protein sequence ID" value="ELA47286.1"/>
    <property type="molecule type" value="Genomic_DNA"/>
</dbReference>
<dbReference type="InterPro" id="IPR027409">
    <property type="entry name" value="GroEL-like_apical_dom_sf"/>
</dbReference>
<sequence>MLSMEKQKNYALCSFVRDTLALHVHPKKIYNRSIYGTPMNASIIYDELGRAITISSKLKAKSTSLKDSITTIKGISSLLETSLGPNGLDKILQSPDDDITITNDGATILKEMIMTENPISKLLQRLSSAQDEEIGDGTTSVVLIASALLTKAEKLIEKGIHPIKVSEGYDVACKMVVEHLESIKEEIKPNWLKENMKNAALTSLNSKIVRKAKDAVAEVCVNAILRVCDRDRRDVDFELIKIVKKIGTDFKGIELVNGVLLDKSFSHSQMKKVVEDGRIALLTCPFEPPKLKTKNELRISSVEDYRSLENYEKEKFVEMIRCIKNAGANVILCQWGFDDEANSLLMEHGLPAIRWVGGQDLELAAVYTGGSIISRFEDLREEDLGKGSLKEVTLGTQGEKMIKLENNDGKTVTILVRASSDLALAEAERCVTDALSAARNILTCPFLVYGGGSSEIACSLKLLDQLNKVDDGEERECLEAFASALEEIPLILARNSGLDSLKTLDSLKAEQVRTKFSFLGVDCMGSGSDMKKNKVFDSLISKKKQMLMATQLVNMVLKIDEIVYVQE</sequence>
<protein>
    <submittedName>
        <fullName evidence="8">T-complex protein 1, epsilon subunit</fullName>
    </submittedName>
</protein>
<evidence type="ECO:0000256" key="2">
    <source>
        <dbReference type="ARBA" id="ARBA00008020"/>
    </source>
</evidence>
<evidence type="ECO:0000313" key="8">
    <source>
        <dbReference type="EMBL" id="ELA47286.1"/>
    </source>
</evidence>
<proteinExistence type="inferred from homology"/>
<dbReference type="GO" id="GO:0005524">
    <property type="term" value="F:ATP binding"/>
    <property type="evidence" value="ECO:0007669"/>
    <property type="project" value="UniProtKB-KW"/>
</dbReference>
<gene>
    <name evidence="8" type="ORF">VCUG_01170</name>
</gene>
<dbReference type="PROSITE" id="PS00995">
    <property type="entry name" value="TCP1_3"/>
    <property type="match status" value="1"/>
</dbReference>
<reference evidence="9" key="1">
    <citation type="submission" date="2011-03" db="EMBL/GenBank/DDBJ databases">
        <title>The genome sequence of Vavraia culicis strain floridensis.</title>
        <authorList>
            <consortium name="The Broad Institute Genome Sequencing Platform"/>
            <person name="Cuomo C."/>
            <person name="Becnel J."/>
            <person name="Sanscrainte N."/>
            <person name="Young S.K."/>
            <person name="Zeng Q."/>
            <person name="Gargeya S."/>
            <person name="Fitzgerald M."/>
            <person name="Haas B."/>
            <person name="Abouelleil A."/>
            <person name="Alvarado L."/>
            <person name="Arachchi H.M."/>
            <person name="Berlin A."/>
            <person name="Chapman S.B."/>
            <person name="Gearin G."/>
            <person name="Goldberg J."/>
            <person name="Griggs A."/>
            <person name="Gujja S."/>
            <person name="Hansen M."/>
            <person name="Heiman D."/>
            <person name="Howarth C."/>
            <person name="Larimer J."/>
            <person name="Lui A."/>
            <person name="MacDonald P.J.P."/>
            <person name="McCowen C."/>
            <person name="Montmayeur A."/>
            <person name="Murphy C."/>
            <person name="Neiman D."/>
            <person name="Pearson M."/>
            <person name="Priest M."/>
            <person name="Roberts A."/>
            <person name="Saif S."/>
            <person name="Shea T."/>
            <person name="Sisk P."/>
            <person name="Stolte C."/>
            <person name="Sykes S."/>
            <person name="Wortman J."/>
            <person name="Nusbaum C."/>
            <person name="Birren B."/>
        </authorList>
    </citation>
    <scope>NUCLEOTIDE SEQUENCE [LARGE SCALE GENOMIC DNA]</scope>
    <source>
        <strain evidence="9">floridensis</strain>
    </source>
</reference>
<evidence type="ECO:0000313" key="9">
    <source>
        <dbReference type="Proteomes" id="UP000011081"/>
    </source>
</evidence>
<dbReference type="InParanoid" id="L2GUD7"/>
<evidence type="ECO:0000256" key="4">
    <source>
        <dbReference type="ARBA" id="ARBA00022741"/>
    </source>
</evidence>
<dbReference type="SUPFAM" id="SSF48592">
    <property type="entry name" value="GroEL equatorial domain-like"/>
    <property type="match status" value="1"/>
</dbReference>
<evidence type="ECO:0000256" key="3">
    <source>
        <dbReference type="ARBA" id="ARBA00011381"/>
    </source>
</evidence>
<dbReference type="InterPro" id="IPR027413">
    <property type="entry name" value="GROEL-like_equatorial_sf"/>
</dbReference>
<evidence type="ECO:0000256" key="6">
    <source>
        <dbReference type="ARBA" id="ARBA00023186"/>
    </source>
</evidence>
<dbReference type="FunCoup" id="L2GUD7">
    <property type="interactions" value="305"/>
</dbReference>
<keyword evidence="9" id="KW-1185">Reference proteome</keyword>
<organism evidence="8 9">
    <name type="scientific">Vavraia culicis (isolate floridensis)</name>
    <name type="common">Microsporidian parasite</name>
    <dbReference type="NCBI Taxonomy" id="948595"/>
    <lineage>
        <taxon>Eukaryota</taxon>
        <taxon>Fungi</taxon>
        <taxon>Fungi incertae sedis</taxon>
        <taxon>Microsporidia</taxon>
        <taxon>Pleistophoridae</taxon>
        <taxon>Vavraia</taxon>
    </lineage>
</organism>
<dbReference type="InterPro" id="IPR002423">
    <property type="entry name" value="Cpn60/GroEL/TCP-1"/>
</dbReference>
<dbReference type="PRINTS" id="PR00304">
    <property type="entry name" value="TCOMPLEXTCP1"/>
</dbReference>
<dbReference type="Gene3D" id="3.50.7.10">
    <property type="entry name" value="GroEL"/>
    <property type="match status" value="1"/>
</dbReference>
<dbReference type="PANTHER" id="PTHR11353">
    <property type="entry name" value="CHAPERONIN"/>
    <property type="match status" value="1"/>
</dbReference>
<dbReference type="InterPro" id="IPR002194">
    <property type="entry name" value="Chaperonin_TCP-1_CS"/>
</dbReference>
<keyword evidence="6 7" id="KW-0143">Chaperone</keyword>
<evidence type="ECO:0000256" key="7">
    <source>
        <dbReference type="RuleBase" id="RU004187"/>
    </source>
</evidence>
<dbReference type="InterPro" id="IPR027410">
    <property type="entry name" value="TCP-1-like_intermed_sf"/>
</dbReference>
<dbReference type="AlphaFoldDB" id="L2GUD7"/>
<dbReference type="Proteomes" id="UP000011081">
    <property type="component" value="Unassembled WGS sequence"/>
</dbReference>
<dbReference type="HOGENOM" id="CLU_008891_7_2_1"/>
<dbReference type="GO" id="GO:0051082">
    <property type="term" value="F:unfolded protein binding"/>
    <property type="evidence" value="ECO:0007669"/>
    <property type="project" value="EnsemblFungi"/>
</dbReference>
<dbReference type="Gene3D" id="3.30.260.10">
    <property type="entry name" value="TCP-1-like chaperonin intermediate domain"/>
    <property type="match status" value="1"/>
</dbReference>
<keyword evidence="4 7" id="KW-0547">Nucleotide-binding</keyword>
<evidence type="ECO:0000256" key="5">
    <source>
        <dbReference type="ARBA" id="ARBA00022840"/>
    </source>
</evidence>
<name>L2GUD7_VAVCU</name>
<dbReference type="OrthoDB" id="10248520at2759"/>
<comment type="subunit">
    <text evidence="3">Component of the T-complex protein 1 (TCP1) complex.</text>
</comment>
<dbReference type="VEuPathDB" id="MicrosporidiaDB:VCUG_01170"/>
<dbReference type="InterPro" id="IPR017998">
    <property type="entry name" value="Chaperone_TCP-1"/>
</dbReference>
<dbReference type="SUPFAM" id="SSF52029">
    <property type="entry name" value="GroEL apical domain-like"/>
    <property type="match status" value="1"/>
</dbReference>
<dbReference type="GeneID" id="19879051"/>
<accession>L2GUD7</accession>
<keyword evidence="5 7" id="KW-0067">ATP-binding</keyword>
<evidence type="ECO:0000256" key="1">
    <source>
        <dbReference type="ARBA" id="ARBA00002912"/>
    </source>
</evidence>
<dbReference type="OMA" id="SHPQMPH"/>